<dbReference type="SMART" id="SM00347">
    <property type="entry name" value="HTH_MARR"/>
    <property type="match status" value="1"/>
</dbReference>
<dbReference type="PROSITE" id="PS50995">
    <property type="entry name" value="HTH_MARR_2"/>
    <property type="match status" value="1"/>
</dbReference>
<dbReference type="EMBL" id="CP001034">
    <property type="protein sequence ID" value="ACB84428.1"/>
    <property type="molecule type" value="Genomic_DNA"/>
</dbReference>
<gene>
    <name evidence="5" type="ordered locus">Nther_0843</name>
</gene>
<accession>B2A862</accession>
<evidence type="ECO:0000313" key="6">
    <source>
        <dbReference type="Proteomes" id="UP000001683"/>
    </source>
</evidence>
<dbReference type="OrthoDB" id="5461037at2"/>
<keyword evidence="1" id="KW-0805">Transcription regulation</keyword>
<dbReference type="PANTHER" id="PTHR42756:SF1">
    <property type="entry name" value="TRANSCRIPTIONAL REPRESSOR OF EMRAB OPERON"/>
    <property type="match status" value="1"/>
</dbReference>
<dbReference type="InterPro" id="IPR036390">
    <property type="entry name" value="WH_DNA-bd_sf"/>
</dbReference>
<protein>
    <submittedName>
        <fullName evidence="5">Transcriptional regulator, MarR family</fullName>
    </submittedName>
</protein>
<dbReference type="Pfam" id="PF12802">
    <property type="entry name" value="MarR_2"/>
    <property type="match status" value="1"/>
</dbReference>
<dbReference type="GO" id="GO:0003700">
    <property type="term" value="F:DNA-binding transcription factor activity"/>
    <property type="evidence" value="ECO:0007669"/>
    <property type="project" value="InterPro"/>
</dbReference>
<proteinExistence type="predicted"/>
<feature type="domain" description="HTH marR-type" evidence="4">
    <location>
        <begin position="1"/>
        <end position="138"/>
    </location>
</feature>
<dbReference type="SUPFAM" id="SSF46785">
    <property type="entry name" value="Winged helix' DNA-binding domain"/>
    <property type="match status" value="1"/>
</dbReference>
<dbReference type="PRINTS" id="PR00598">
    <property type="entry name" value="HTHMARR"/>
</dbReference>
<evidence type="ECO:0000256" key="3">
    <source>
        <dbReference type="ARBA" id="ARBA00023163"/>
    </source>
</evidence>
<name>B2A862_NATTJ</name>
<dbReference type="eggNOG" id="COG1846">
    <property type="taxonomic scope" value="Bacteria"/>
</dbReference>
<dbReference type="PANTHER" id="PTHR42756">
    <property type="entry name" value="TRANSCRIPTIONAL REGULATOR, MARR"/>
    <property type="match status" value="1"/>
</dbReference>
<dbReference type="InterPro" id="IPR000835">
    <property type="entry name" value="HTH_MarR-typ"/>
</dbReference>
<dbReference type="STRING" id="457570.Nther_0843"/>
<keyword evidence="3" id="KW-0804">Transcription</keyword>
<organism evidence="5 6">
    <name type="scientific">Natranaerobius thermophilus (strain ATCC BAA-1301 / DSM 18059 / JW/NM-WN-LF)</name>
    <dbReference type="NCBI Taxonomy" id="457570"/>
    <lineage>
        <taxon>Bacteria</taxon>
        <taxon>Bacillati</taxon>
        <taxon>Bacillota</taxon>
        <taxon>Clostridia</taxon>
        <taxon>Natranaerobiales</taxon>
        <taxon>Natranaerobiaceae</taxon>
        <taxon>Natranaerobius</taxon>
    </lineage>
</organism>
<dbReference type="InterPro" id="IPR023187">
    <property type="entry name" value="Tscrpt_reg_MarR-type_CS"/>
</dbReference>
<reference evidence="5 6" key="2">
    <citation type="journal article" date="2011" name="J. Bacteriol.">
        <title>Complete genome sequence of the anaerobic, halophilic alkalithermophile Natranaerobius thermophilus JW/NM-WN-LF.</title>
        <authorList>
            <person name="Zhao B."/>
            <person name="Mesbah N.M."/>
            <person name="Dalin E."/>
            <person name="Goodwin L."/>
            <person name="Nolan M."/>
            <person name="Pitluck S."/>
            <person name="Chertkov O."/>
            <person name="Brettin T.S."/>
            <person name="Han J."/>
            <person name="Larimer F.W."/>
            <person name="Land M.L."/>
            <person name="Hauser L."/>
            <person name="Kyrpides N."/>
            <person name="Wiegel J."/>
        </authorList>
    </citation>
    <scope>NUCLEOTIDE SEQUENCE [LARGE SCALE GENOMIC DNA]</scope>
    <source>
        <strain evidence="6">ATCC BAA-1301 / DSM 18059 / JW/NM-WN-LF</strain>
    </source>
</reference>
<dbReference type="InterPro" id="IPR036388">
    <property type="entry name" value="WH-like_DNA-bd_sf"/>
</dbReference>
<keyword evidence="6" id="KW-1185">Reference proteome</keyword>
<reference evidence="5 6" key="1">
    <citation type="submission" date="2008-04" db="EMBL/GenBank/DDBJ databases">
        <title>Complete sequence of chromosome of Natranaerobius thermophilus JW/NM-WN-LF.</title>
        <authorList>
            <consortium name="US DOE Joint Genome Institute"/>
            <person name="Copeland A."/>
            <person name="Lucas S."/>
            <person name="Lapidus A."/>
            <person name="Glavina del Rio T."/>
            <person name="Dalin E."/>
            <person name="Tice H."/>
            <person name="Bruce D."/>
            <person name="Goodwin L."/>
            <person name="Pitluck S."/>
            <person name="Chertkov O."/>
            <person name="Brettin T."/>
            <person name="Detter J.C."/>
            <person name="Han C."/>
            <person name="Kuske C.R."/>
            <person name="Schmutz J."/>
            <person name="Larimer F."/>
            <person name="Land M."/>
            <person name="Hauser L."/>
            <person name="Kyrpides N."/>
            <person name="Lykidis A."/>
            <person name="Mesbah N.M."/>
            <person name="Wiegel J."/>
        </authorList>
    </citation>
    <scope>NUCLEOTIDE SEQUENCE [LARGE SCALE GENOMIC DNA]</scope>
    <source>
        <strain evidence="6">ATCC BAA-1301 / DSM 18059 / JW/NM-WN-LF</strain>
    </source>
</reference>
<dbReference type="GO" id="GO:0003677">
    <property type="term" value="F:DNA binding"/>
    <property type="evidence" value="ECO:0007669"/>
    <property type="project" value="UniProtKB-KW"/>
</dbReference>
<dbReference type="HOGENOM" id="CLU_083287_11_1_9"/>
<evidence type="ECO:0000256" key="2">
    <source>
        <dbReference type="ARBA" id="ARBA00023125"/>
    </source>
</evidence>
<dbReference type="PROSITE" id="PS01117">
    <property type="entry name" value="HTH_MARR_1"/>
    <property type="match status" value="1"/>
</dbReference>
<dbReference type="KEGG" id="nth:Nther_0843"/>
<keyword evidence="2" id="KW-0238">DNA-binding</keyword>
<dbReference type="RefSeq" id="WP_012447306.1">
    <property type="nucleotide sequence ID" value="NC_010718.1"/>
</dbReference>
<evidence type="ECO:0000256" key="1">
    <source>
        <dbReference type="ARBA" id="ARBA00023015"/>
    </source>
</evidence>
<dbReference type="Proteomes" id="UP000001683">
    <property type="component" value="Chromosome"/>
</dbReference>
<dbReference type="InParanoid" id="B2A862"/>
<dbReference type="FunCoup" id="B2A862">
    <property type="interactions" value="34"/>
</dbReference>
<evidence type="ECO:0000259" key="4">
    <source>
        <dbReference type="PROSITE" id="PS50995"/>
    </source>
</evidence>
<sequence>MSEDVLNELLVDTFNDILAIQQRALQSRGLKDLSISEVHTIEKIGKYSRRTMSEVANELGITIGTLSTAINHLVKKGYVERVRSEEDRRIVYIKLTQKGMKANRIHEIFHNEMIEEAISELEEGEKEALIKSMGKLNAFFKNQQKLINQENADGSDN</sequence>
<dbReference type="Gene3D" id="1.10.10.10">
    <property type="entry name" value="Winged helix-like DNA-binding domain superfamily/Winged helix DNA-binding domain"/>
    <property type="match status" value="1"/>
</dbReference>
<dbReference type="AlphaFoldDB" id="B2A862"/>
<evidence type="ECO:0000313" key="5">
    <source>
        <dbReference type="EMBL" id="ACB84428.1"/>
    </source>
</evidence>